<evidence type="ECO:0000256" key="2">
    <source>
        <dbReference type="ARBA" id="ARBA00007866"/>
    </source>
</evidence>
<evidence type="ECO:0000313" key="15">
    <source>
        <dbReference type="EMBL" id="GGC87596.1"/>
    </source>
</evidence>
<sequence length="251" mass="27541">MIVGGGILFPAVVLSALLIYGLSLMPDTRRHEQAEMNISVSGEQWWWRISYATAAGEVIELANEIRLPVGKSVLFKLTSTNVIHSFWIPALGGKVDMIPGRTNQLLLEPTRTGTFQGVCAEYCGTSHSFMRFKVKVMEQQAFEEWLSRQARPAKTPTSEAALSGQQVFMTNTCVDCHTIRGTNAKGRTGPDLTHVGSRLGLAADTLSMDPESFSRWIGHTRELKPGTKMPPFAALGEEKLQALATYLSGLE</sequence>
<feature type="transmembrane region" description="Helical" evidence="12">
    <location>
        <begin position="6"/>
        <end position="25"/>
    </location>
</feature>
<dbReference type="InterPro" id="IPR002429">
    <property type="entry name" value="CcO_II-like_C"/>
</dbReference>
<dbReference type="PANTHER" id="PTHR22888:SF9">
    <property type="entry name" value="CYTOCHROME C OXIDASE SUBUNIT 2"/>
    <property type="match status" value="1"/>
</dbReference>
<keyword evidence="7 11" id="KW-0408">Iron</keyword>
<evidence type="ECO:0000256" key="5">
    <source>
        <dbReference type="ARBA" id="ARBA00022723"/>
    </source>
</evidence>
<keyword evidence="6" id="KW-0249">Electron transport</keyword>
<keyword evidence="5 11" id="KW-0479">Metal-binding</keyword>
<dbReference type="InterPro" id="IPR008972">
    <property type="entry name" value="Cupredoxin"/>
</dbReference>
<comment type="caution">
    <text evidence="15">The sequence shown here is derived from an EMBL/GenBank/DDBJ whole genome shotgun (WGS) entry which is preliminary data.</text>
</comment>
<keyword evidence="8" id="KW-0186">Copper</keyword>
<dbReference type="PANTHER" id="PTHR22888">
    <property type="entry name" value="CYTOCHROME C OXIDASE, SUBUNIT II"/>
    <property type="match status" value="1"/>
</dbReference>
<feature type="domain" description="Cytochrome c" evidence="14">
    <location>
        <begin position="159"/>
        <end position="251"/>
    </location>
</feature>
<keyword evidence="4 11" id="KW-0349">Heme</keyword>
<comment type="subcellular location">
    <subcellularLocation>
        <location evidence="1">Membrane</location>
    </subcellularLocation>
</comment>
<comment type="similarity">
    <text evidence="2">Belongs to the cytochrome c oxidase subunit 2 family.</text>
</comment>
<protein>
    <recommendedName>
        <fullName evidence="17">Cytochrome c oxidase subunit 2</fullName>
    </recommendedName>
</protein>
<evidence type="ECO:0000259" key="13">
    <source>
        <dbReference type="PROSITE" id="PS50857"/>
    </source>
</evidence>
<dbReference type="InterPro" id="IPR034236">
    <property type="entry name" value="CuRO_CcO_Caa3_II"/>
</dbReference>
<evidence type="ECO:0000256" key="7">
    <source>
        <dbReference type="ARBA" id="ARBA00023004"/>
    </source>
</evidence>
<evidence type="ECO:0000313" key="16">
    <source>
        <dbReference type="Proteomes" id="UP000638188"/>
    </source>
</evidence>
<gene>
    <name evidence="15" type="ORF">GCM10007418_04190</name>
</gene>
<evidence type="ECO:0000256" key="1">
    <source>
        <dbReference type="ARBA" id="ARBA00004370"/>
    </source>
</evidence>
<evidence type="ECO:0000256" key="10">
    <source>
        <dbReference type="ARBA" id="ARBA00047816"/>
    </source>
</evidence>
<dbReference type="InterPro" id="IPR001505">
    <property type="entry name" value="Copper_CuA"/>
</dbReference>
<proteinExistence type="inferred from homology"/>
<dbReference type="Pfam" id="PF00034">
    <property type="entry name" value="Cytochrom_C"/>
    <property type="match status" value="1"/>
</dbReference>
<dbReference type="PROSITE" id="PS51007">
    <property type="entry name" value="CYTC"/>
    <property type="match status" value="1"/>
</dbReference>
<dbReference type="Gene3D" id="2.60.40.420">
    <property type="entry name" value="Cupredoxins - blue copper proteins"/>
    <property type="match status" value="1"/>
</dbReference>
<dbReference type="PROSITE" id="PS50857">
    <property type="entry name" value="COX2_CUA"/>
    <property type="match status" value="1"/>
</dbReference>
<keyword evidence="9 12" id="KW-0472">Membrane</keyword>
<organism evidence="15 16">
    <name type="scientific">Halopseudomonas salina</name>
    <dbReference type="NCBI Taxonomy" id="1323744"/>
    <lineage>
        <taxon>Bacteria</taxon>
        <taxon>Pseudomonadati</taxon>
        <taxon>Pseudomonadota</taxon>
        <taxon>Gammaproteobacteria</taxon>
        <taxon>Pseudomonadales</taxon>
        <taxon>Pseudomonadaceae</taxon>
        <taxon>Halopseudomonas</taxon>
    </lineage>
</organism>
<dbReference type="EMBL" id="BMFF01000001">
    <property type="protein sequence ID" value="GGC87596.1"/>
    <property type="molecule type" value="Genomic_DNA"/>
</dbReference>
<comment type="catalytic activity">
    <reaction evidence="10">
        <text>4 Fe(II)-[cytochrome c] + O2 + 8 H(+)(in) = 4 Fe(III)-[cytochrome c] + 2 H2O + 4 H(+)(out)</text>
        <dbReference type="Rhea" id="RHEA:11436"/>
        <dbReference type="Rhea" id="RHEA-COMP:10350"/>
        <dbReference type="Rhea" id="RHEA-COMP:14399"/>
        <dbReference type="ChEBI" id="CHEBI:15377"/>
        <dbReference type="ChEBI" id="CHEBI:15378"/>
        <dbReference type="ChEBI" id="CHEBI:15379"/>
        <dbReference type="ChEBI" id="CHEBI:29033"/>
        <dbReference type="ChEBI" id="CHEBI:29034"/>
        <dbReference type="EC" id="7.1.1.9"/>
    </reaction>
</comment>
<dbReference type="Proteomes" id="UP000638188">
    <property type="component" value="Unassembled WGS sequence"/>
</dbReference>
<evidence type="ECO:0000256" key="6">
    <source>
        <dbReference type="ARBA" id="ARBA00022982"/>
    </source>
</evidence>
<dbReference type="Pfam" id="PF00116">
    <property type="entry name" value="COX2"/>
    <property type="match status" value="1"/>
</dbReference>
<keyword evidence="12" id="KW-1133">Transmembrane helix</keyword>
<dbReference type="PROSITE" id="PS00078">
    <property type="entry name" value="COX2"/>
    <property type="match status" value="1"/>
</dbReference>
<keyword evidence="12" id="KW-0812">Transmembrane</keyword>
<evidence type="ECO:0000256" key="11">
    <source>
        <dbReference type="PROSITE-ProRule" id="PRU00433"/>
    </source>
</evidence>
<evidence type="ECO:0000259" key="14">
    <source>
        <dbReference type="PROSITE" id="PS51007"/>
    </source>
</evidence>
<dbReference type="InterPro" id="IPR009056">
    <property type="entry name" value="Cyt_c-like_dom"/>
</dbReference>
<reference evidence="16" key="1">
    <citation type="journal article" date="2019" name="Int. J. Syst. Evol. Microbiol.">
        <title>The Global Catalogue of Microorganisms (GCM) 10K type strain sequencing project: providing services to taxonomists for standard genome sequencing and annotation.</title>
        <authorList>
            <consortium name="The Broad Institute Genomics Platform"/>
            <consortium name="The Broad Institute Genome Sequencing Center for Infectious Disease"/>
            <person name="Wu L."/>
            <person name="Ma J."/>
        </authorList>
    </citation>
    <scope>NUCLEOTIDE SEQUENCE [LARGE SCALE GENOMIC DNA]</scope>
    <source>
        <strain evidence="16">CGMCC 1.12482</strain>
    </source>
</reference>
<dbReference type="SUPFAM" id="SSF49503">
    <property type="entry name" value="Cupredoxins"/>
    <property type="match status" value="1"/>
</dbReference>
<dbReference type="SUPFAM" id="SSF46626">
    <property type="entry name" value="Cytochrome c"/>
    <property type="match status" value="1"/>
</dbReference>
<accession>A0ABQ1NYX2</accession>
<dbReference type="InterPro" id="IPR045187">
    <property type="entry name" value="CcO_II"/>
</dbReference>
<evidence type="ECO:0000256" key="4">
    <source>
        <dbReference type="ARBA" id="ARBA00022617"/>
    </source>
</evidence>
<name>A0ABQ1NYX2_9GAMM</name>
<evidence type="ECO:0000256" key="8">
    <source>
        <dbReference type="ARBA" id="ARBA00023008"/>
    </source>
</evidence>
<evidence type="ECO:0000256" key="9">
    <source>
        <dbReference type="ARBA" id="ARBA00023136"/>
    </source>
</evidence>
<dbReference type="InterPro" id="IPR036909">
    <property type="entry name" value="Cyt_c-like_dom_sf"/>
</dbReference>
<evidence type="ECO:0000256" key="12">
    <source>
        <dbReference type="SAM" id="Phobius"/>
    </source>
</evidence>
<evidence type="ECO:0008006" key="17">
    <source>
        <dbReference type="Google" id="ProtNLM"/>
    </source>
</evidence>
<feature type="domain" description="Cytochrome oxidase subunit II copper A binding" evidence="13">
    <location>
        <begin position="33"/>
        <end position="148"/>
    </location>
</feature>
<dbReference type="CDD" id="cd04213">
    <property type="entry name" value="CuRO_CcO_Caa3_II"/>
    <property type="match status" value="1"/>
</dbReference>
<keyword evidence="16" id="KW-1185">Reference proteome</keyword>
<evidence type="ECO:0000256" key="3">
    <source>
        <dbReference type="ARBA" id="ARBA00022448"/>
    </source>
</evidence>
<keyword evidence="3" id="KW-0813">Transport</keyword>